<evidence type="ECO:0000313" key="4">
    <source>
        <dbReference type="Proteomes" id="UP000217033"/>
    </source>
</evidence>
<dbReference type="OrthoDB" id="9887126at2"/>
<organism evidence="2 3">
    <name type="scientific">Mycoplasmopsis agassizii</name>
    <dbReference type="NCBI Taxonomy" id="33922"/>
    <lineage>
        <taxon>Bacteria</taxon>
        <taxon>Bacillati</taxon>
        <taxon>Mycoplasmatota</taxon>
        <taxon>Mycoplasmoidales</taxon>
        <taxon>Metamycoplasmataceae</taxon>
        <taxon>Mycoplasmopsis</taxon>
    </lineage>
</organism>
<accession>A0A1W1WYE9</accession>
<proteinExistence type="predicted"/>
<dbReference type="NCBIfam" id="NF045836">
    <property type="entry name" value="MMB_0454_fam"/>
    <property type="match status" value="1"/>
</dbReference>
<dbReference type="STRING" id="33922.SAMN02745179_00314"/>
<dbReference type="EMBL" id="NQMN01000001">
    <property type="protein sequence ID" value="PAF55143.1"/>
    <property type="molecule type" value="Genomic_DNA"/>
</dbReference>
<dbReference type="InterPro" id="IPR054781">
    <property type="entry name" value="Asp23-rel"/>
</dbReference>
<dbReference type="Proteomes" id="UP000217033">
    <property type="component" value="Unassembled WGS sequence"/>
</dbReference>
<dbReference type="AlphaFoldDB" id="A0A1W1WYE9"/>
<dbReference type="Proteomes" id="UP000216943">
    <property type="component" value="Unassembled WGS sequence"/>
</dbReference>
<evidence type="ECO:0000313" key="3">
    <source>
        <dbReference type="Proteomes" id="UP000216943"/>
    </source>
</evidence>
<protein>
    <submittedName>
        <fullName evidence="2">Uncharacterized protein</fullName>
    </submittedName>
</protein>
<keyword evidence="4" id="KW-1185">Reference proteome</keyword>
<reference evidence="2" key="1">
    <citation type="submission" date="2017-08" db="EMBL/GenBank/DDBJ databases">
        <authorList>
            <person name="de Groot N.N."/>
        </authorList>
    </citation>
    <scope>NUCLEOTIDE SEQUENCE [LARGE SCALE GENOMIC DNA]</scope>
    <source>
        <strain evidence="2">723</strain>
    </source>
</reference>
<dbReference type="RefSeq" id="WP_084232095.1">
    <property type="nucleotide sequence ID" value="NZ_CP166874.1"/>
</dbReference>
<dbReference type="EMBL" id="NQNY01000005">
    <property type="protein sequence ID" value="PAK21398.1"/>
    <property type="molecule type" value="Genomic_DNA"/>
</dbReference>
<evidence type="ECO:0000313" key="2">
    <source>
        <dbReference type="EMBL" id="PAK21398.1"/>
    </source>
</evidence>
<evidence type="ECO:0000313" key="1">
    <source>
        <dbReference type="EMBL" id="PAF55143.1"/>
    </source>
</evidence>
<comment type="caution">
    <text evidence="2">The sequence shown here is derived from an EMBL/GenBank/DDBJ whole genome shotgun (WGS) entry which is preliminary data.</text>
</comment>
<sequence length="97" mass="11235">MNQYLEYKNNNNSLIKINPNAIKQAIKLSALPLDNYEIKTVDVVVSKVLWNCNVFVTIKFKNITNFEKELKHAFRRIDEQVELVIGTKAENISLNII</sequence>
<reference evidence="3 4" key="2">
    <citation type="submission" date="2017-08" db="EMBL/GenBank/DDBJ databases">
        <authorList>
            <person name="Alvarez-Ponce D."/>
            <person name="Weitzman C.L."/>
            <person name="Tillett R.L."/>
            <person name="Sandmeier F.C."/>
            <person name="Tracy C.R."/>
        </authorList>
    </citation>
    <scope>NUCLEOTIDE SEQUENCE [LARGE SCALE GENOMIC DNA]</scope>
    <source>
        <strain evidence="3">723</strain>
        <strain evidence="1 4">PS6</strain>
    </source>
</reference>
<name>A0A1W1WYE9_9BACT</name>
<gene>
    <name evidence="1" type="ORF">CJF60_00455</name>
    <name evidence="2" type="ORF">CJJ23_01980</name>
</gene>